<dbReference type="GO" id="GO:0034515">
    <property type="term" value="C:proteasome storage granule"/>
    <property type="evidence" value="ECO:0007669"/>
    <property type="project" value="TreeGrafter"/>
</dbReference>
<dbReference type="InterPro" id="IPR048570">
    <property type="entry name" value="PSMD1_RPN2_N"/>
</dbReference>
<organism evidence="4 5">
    <name type="scientific">Ensete ventricosum</name>
    <name type="common">Abyssinian banana</name>
    <name type="synonym">Musa ensete</name>
    <dbReference type="NCBI Taxonomy" id="4639"/>
    <lineage>
        <taxon>Eukaryota</taxon>
        <taxon>Viridiplantae</taxon>
        <taxon>Streptophyta</taxon>
        <taxon>Embryophyta</taxon>
        <taxon>Tracheophyta</taxon>
        <taxon>Spermatophyta</taxon>
        <taxon>Magnoliopsida</taxon>
        <taxon>Liliopsida</taxon>
        <taxon>Zingiberales</taxon>
        <taxon>Musaceae</taxon>
        <taxon>Ensete</taxon>
    </lineage>
</organism>
<protein>
    <recommendedName>
        <fullName evidence="3">26S proteasome non-ATPase regulatory subunit 1/RPN2 N-terminal domain-containing protein</fullName>
    </recommendedName>
</protein>
<dbReference type="GO" id="GO:0043161">
    <property type="term" value="P:proteasome-mediated ubiquitin-dependent protein catabolic process"/>
    <property type="evidence" value="ECO:0007669"/>
    <property type="project" value="TreeGrafter"/>
</dbReference>
<evidence type="ECO:0000256" key="2">
    <source>
        <dbReference type="SAM" id="MobiDB-lite"/>
    </source>
</evidence>
<reference evidence="4 5" key="1">
    <citation type="journal article" date="2014" name="Agronomy (Basel)">
        <title>A Draft Genome Sequence for Ensete ventricosum, the Drought-Tolerant Tree Against Hunger.</title>
        <authorList>
            <person name="Harrison J."/>
            <person name="Moore K.A."/>
            <person name="Paszkiewicz K."/>
            <person name="Jones T."/>
            <person name="Grant M."/>
            <person name="Ambacheew D."/>
            <person name="Muzemil S."/>
            <person name="Studholme D.J."/>
        </authorList>
    </citation>
    <scope>NUCLEOTIDE SEQUENCE [LARGE SCALE GENOMIC DNA]</scope>
</reference>
<feature type="compositionally biased region" description="Polar residues" evidence="2">
    <location>
        <begin position="99"/>
        <end position="112"/>
    </location>
</feature>
<dbReference type="PANTHER" id="PTHR10943">
    <property type="entry name" value="26S PROTEASOME NON-ATPASE REGULATORY SUBUNIT"/>
    <property type="match status" value="1"/>
</dbReference>
<evidence type="ECO:0000313" key="4">
    <source>
        <dbReference type="EMBL" id="RRT75338.1"/>
    </source>
</evidence>
<dbReference type="AlphaFoldDB" id="A0A427AGH4"/>
<dbReference type="Proteomes" id="UP000287651">
    <property type="component" value="Unassembled WGS sequence"/>
</dbReference>
<name>A0A427AGH4_ENSVE</name>
<sequence length="176" mass="19374">MLHEPHPALKLHALDKLNSLVHLFWPEISTSVPTIESLYEDEEFDQRQLAALVVSKDDALLAFQIAFDLVENEHQAFLLNLKSRLAGSKSQAIDHVNPDQGSSAPTSENGNATADNVVAASEDVHMTEESHAANGTSQDINQTDATYNERLAKIKGILSGETSIQLTLQFLYSHNR</sequence>
<dbReference type="GO" id="GO:0005634">
    <property type="term" value="C:nucleus"/>
    <property type="evidence" value="ECO:0007669"/>
    <property type="project" value="TreeGrafter"/>
</dbReference>
<accession>A0A427AGH4</accession>
<feature type="domain" description="26S proteasome non-ATPase regulatory subunit 1/RPN2 N-terminal" evidence="3">
    <location>
        <begin position="1"/>
        <end position="56"/>
    </location>
</feature>
<dbReference type="PANTHER" id="PTHR10943:SF2">
    <property type="entry name" value="26S PROTEASOME NON-ATPASE REGULATORY SUBUNIT 1"/>
    <property type="match status" value="1"/>
</dbReference>
<gene>
    <name evidence="4" type="ORF">B296_00031322</name>
</gene>
<comment type="caution">
    <text evidence="4">The sequence shown here is derived from an EMBL/GenBank/DDBJ whole genome shotgun (WGS) entry which is preliminary data.</text>
</comment>
<evidence type="ECO:0000313" key="5">
    <source>
        <dbReference type="Proteomes" id="UP000287651"/>
    </source>
</evidence>
<keyword evidence="1" id="KW-0677">Repeat</keyword>
<dbReference type="Pfam" id="PF21505">
    <property type="entry name" value="RPN2_N"/>
    <property type="match status" value="1"/>
</dbReference>
<dbReference type="EMBL" id="AMZH03002510">
    <property type="protein sequence ID" value="RRT75338.1"/>
    <property type="molecule type" value="Genomic_DNA"/>
</dbReference>
<evidence type="ECO:0000256" key="1">
    <source>
        <dbReference type="ARBA" id="ARBA00022737"/>
    </source>
</evidence>
<evidence type="ECO:0000259" key="3">
    <source>
        <dbReference type="Pfam" id="PF21505"/>
    </source>
</evidence>
<proteinExistence type="predicted"/>
<feature type="region of interest" description="Disordered" evidence="2">
    <location>
        <begin position="93"/>
        <end position="112"/>
    </location>
</feature>
<dbReference type="GO" id="GO:0008540">
    <property type="term" value="C:proteasome regulatory particle, base subcomplex"/>
    <property type="evidence" value="ECO:0007669"/>
    <property type="project" value="TreeGrafter"/>
</dbReference>